<name>A0AA86V981_9FABA</name>
<organism evidence="2 4">
    <name type="scientific">Sphenostylis stenocarpa</name>
    <dbReference type="NCBI Taxonomy" id="92480"/>
    <lineage>
        <taxon>Eukaryota</taxon>
        <taxon>Viridiplantae</taxon>
        <taxon>Streptophyta</taxon>
        <taxon>Embryophyta</taxon>
        <taxon>Tracheophyta</taxon>
        <taxon>Spermatophyta</taxon>
        <taxon>Magnoliopsida</taxon>
        <taxon>eudicotyledons</taxon>
        <taxon>Gunneridae</taxon>
        <taxon>Pentapetalae</taxon>
        <taxon>rosids</taxon>
        <taxon>fabids</taxon>
        <taxon>Fabales</taxon>
        <taxon>Fabaceae</taxon>
        <taxon>Papilionoideae</taxon>
        <taxon>50 kb inversion clade</taxon>
        <taxon>NPAAA clade</taxon>
        <taxon>indigoferoid/millettioid clade</taxon>
        <taxon>Phaseoleae</taxon>
        <taxon>Sphenostylis</taxon>
    </lineage>
</organism>
<evidence type="ECO:0000313" key="2">
    <source>
        <dbReference type="EMBL" id="CAJ1832753.1"/>
    </source>
</evidence>
<sequence length="53" mass="5828">MPKRSCKDNDTGEAVRTDSNHKSIGGKGLQWVIFLCEKEKALLGVYSHPLVLG</sequence>
<evidence type="ECO:0000256" key="1">
    <source>
        <dbReference type="SAM" id="MobiDB-lite"/>
    </source>
</evidence>
<dbReference type="EMBL" id="OY731398">
    <property type="protein sequence ID" value="CAJ1832753.1"/>
    <property type="molecule type" value="Genomic_DNA"/>
</dbReference>
<dbReference type="AlphaFoldDB" id="A0AA86V981"/>
<gene>
    <name evidence="2" type="ORF">AYBTSS11_LOCUS1447</name>
    <name evidence="3" type="ORF">AYBTSS11_LOCUS20534</name>
</gene>
<protein>
    <submittedName>
        <fullName evidence="2">Uncharacterized protein</fullName>
    </submittedName>
</protein>
<feature type="region of interest" description="Disordered" evidence="1">
    <location>
        <begin position="1"/>
        <end position="24"/>
    </location>
</feature>
<evidence type="ECO:0000313" key="3">
    <source>
        <dbReference type="EMBL" id="CAJ1964844.1"/>
    </source>
</evidence>
<feature type="compositionally biased region" description="Basic and acidic residues" evidence="1">
    <location>
        <begin position="1"/>
        <end position="21"/>
    </location>
</feature>
<proteinExistence type="predicted"/>
<dbReference type="Gramene" id="rna-AYBTSS11_LOCUS20534">
    <property type="protein sequence ID" value="CAJ1964844.1"/>
    <property type="gene ID" value="gene-AYBTSS11_LOCUS20534"/>
</dbReference>
<dbReference type="EMBL" id="OY731403">
    <property type="protein sequence ID" value="CAJ1964844.1"/>
    <property type="molecule type" value="Genomic_DNA"/>
</dbReference>
<evidence type="ECO:0000313" key="4">
    <source>
        <dbReference type="Proteomes" id="UP001189624"/>
    </source>
</evidence>
<keyword evidence="4" id="KW-1185">Reference proteome</keyword>
<dbReference type="Proteomes" id="UP001189624">
    <property type="component" value="Chromosome 6"/>
</dbReference>
<dbReference type="Proteomes" id="UP001189624">
    <property type="component" value="Chromosome 1"/>
</dbReference>
<reference evidence="2" key="1">
    <citation type="submission" date="2023-10" db="EMBL/GenBank/DDBJ databases">
        <authorList>
            <person name="Domelevo Entfellner J.-B."/>
        </authorList>
    </citation>
    <scope>NUCLEOTIDE SEQUENCE</scope>
</reference>
<dbReference type="Gramene" id="rna-AYBTSS11_LOCUS1447">
    <property type="protein sequence ID" value="CAJ1832753.1"/>
    <property type="gene ID" value="gene-AYBTSS11_LOCUS1447"/>
</dbReference>
<accession>A0AA86V981</accession>